<keyword evidence="1" id="KW-0067">ATP-binding</keyword>
<dbReference type="HOGENOM" id="CLU_052967_4_0_0"/>
<dbReference type="GO" id="GO:0005524">
    <property type="term" value="F:ATP binding"/>
    <property type="evidence" value="ECO:0007669"/>
    <property type="project" value="UniProtKB-UniRule"/>
</dbReference>
<name>A0A081C7V7_VECG1</name>
<sequence>MKDEKIPVLVTAIGGGSYGGQILKAIRLAKGERYYIVGADTNPNCPQFDLVDKRVLLPFASDPSYLDKLLAVCTQHHIRAIFHGCDPELKLFALKREAIEHQSIFLPVNPWSVIQTCMNKEETSRRLRELGFDPPRFIRVTSKEELKKIDWFPVVVKPSIGSGGSANAFIAQNTRELLGLADYLGIETVAEHFLVQEYVGVPDDEYTVGVLHDMDGNYVNAIAVKRLLSGQLNIRMTVPNRTERHDLGPKLVISSGISHGYVGRFPEVTTPCKAIAKALGVKGPVNIQCRLIAGKVKVFEINPRFSGTTSIRAMVGYNEPDILLRRHVLHDRSIQPDFEYNEALILRNLIEIPVKKDEQYTMSDL</sequence>
<evidence type="ECO:0000256" key="1">
    <source>
        <dbReference type="PROSITE-ProRule" id="PRU00409"/>
    </source>
</evidence>
<keyword evidence="1" id="KW-0547">Nucleotide-binding</keyword>
<evidence type="ECO:0000259" key="2">
    <source>
        <dbReference type="PROSITE" id="PS50975"/>
    </source>
</evidence>
<dbReference type="InterPro" id="IPR005479">
    <property type="entry name" value="CPAse_ATP-bd"/>
</dbReference>
<keyword evidence="4" id="KW-1185">Reference proteome</keyword>
<dbReference type="InterPro" id="IPR048764">
    <property type="entry name" value="PylC_N"/>
</dbReference>
<evidence type="ECO:0000313" key="4">
    <source>
        <dbReference type="Proteomes" id="UP000030661"/>
    </source>
</evidence>
<evidence type="ECO:0000313" key="3">
    <source>
        <dbReference type="EMBL" id="GAK60662.1"/>
    </source>
</evidence>
<organism evidence="3">
    <name type="scientific">Vecturithrix granuli</name>
    <dbReference type="NCBI Taxonomy" id="1499967"/>
    <lineage>
        <taxon>Bacteria</taxon>
        <taxon>Candidatus Moduliflexota</taxon>
        <taxon>Candidatus Vecturitrichia</taxon>
        <taxon>Candidatus Vecturitrichales</taxon>
        <taxon>Candidatus Vecturitrichaceae</taxon>
        <taxon>Candidatus Vecturithrix</taxon>
    </lineage>
</organism>
<dbReference type="STRING" id="1499967.U27_00559"/>
<dbReference type="PROSITE" id="PS50975">
    <property type="entry name" value="ATP_GRASP"/>
    <property type="match status" value="1"/>
</dbReference>
<feature type="domain" description="ATP-grasp" evidence="2">
    <location>
        <begin position="124"/>
        <end position="328"/>
    </location>
</feature>
<dbReference type="Gene3D" id="3.40.50.20">
    <property type="match status" value="1"/>
</dbReference>
<gene>
    <name evidence="3" type="ORF">U27_00559</name>
</gene>
<proteinExistence type="predicted"/>
<dbReference type="Proteomes" id="UP000030661">
    <property type="component" value="Unassembled WGS sequence"/>
</dbReference>
<dbReference type="SUPFAM" id="SSF56059">
    <property type="entry name" value="Glutathione synthetase ATP-binding domain-like"/>
    <property type="match status" value="1"/>
</dbReference>
<dbReference type="AlphaFoldDB" id="A0A081C7V7"/>
<dbReference type="PROSITE" id="PS00866">
    <property type="entry name" value="CPSASE_1"/>
    <property type="match status" value="1"/>
</dbReference>
<dbReference type="GO" id="GO:0046872">
    <property type="term" value="F:metal ion binding"/>
    <property type="evidence" value="ECO:0007669"/>
    <property type="project" value="InterPro"/>
</dbReference>
<dbReference type="EMBL" id="DF820474">
    <property type="protein sequence ID" value="GAK60662.1"/>
    <property type="molecule type" value="Genomic_DNA"/>
</dbReference>
<reference evidence="3" key="1">
    <citation type="journal article" date="2015" name="PeerJ">
        <title>First genomic representation of candidate bacterial phylum KSB3 points to enhanced environmental sensing as a trigger of wastewater bulking.</title>
        <authorList>
            <person name="Sekiguchi Y."/>
            <person name="Ohashi A."/>
            <person name="Parks D.H."/>
            <person name="Yamauchi T."/>
            <person name="Tyson G.W."/>
            <person name="Hugenholtz P."/>
        </authorList>
    </citation>
    <scope>NUCLEOTIDE SEQUENCE [LARGE SCALE GENOMIC DNA]</scope>
</reference>
<accession>A0A081C7V7</accession>
<dbReference type="Pfam" id="PF21360">
    <property type="entry name" value="PylC-like_N"/>
    <property type="match status" value="1"/>
</dbReference>
<dbReference type="InterPro" id="IPR011761">
    <property type="entry name" value="ATP-grasp"/>
</dbReference>
<protein>
    <recommendedName>
        <fullName evidence="2">ATP-grasp domain-containing protein</fullName>
    </recommendedName>
</protein>
<dbReference type="NCBIfam" id="NF009402">
    <property type="entry name" value="PRK12767.1-1"/>
    <property type="match status" value="1"/>
</dbReference>
<dbReference type="eggNOG" id="COG0189">
    <property type="taxonomic scope" value="Bacteria"/>
</dbReference>
<dbReference type="Gene3D" id="3.30.470.20">
    <property type="entry name" value="ATP-grasp fold, B domain"/>
    <property type="match status" value="1"/>
</dbReference>
<dbReference type="Pfam" id="PF15632">
    <property type="entry name" value="ATPgrasp_Ter"/>
    <property type="match status" value="1"/>
</dbReference>